<keyword evidence="8" id="KW-1185">Reference proteome</keyword>
<keyword evidence="3" id="KW-0804">Transcription</keyword>
<dbReference type="SUPFAM" id="SSF101941">
    <property type="entry name" value="NAC domain"/>
    <property type="match status" value="1"/>
</dbReference>
<dbReference type="InterPro" id="IPR003441">
    <property type="entry name" value="NAC-dom"/>
</dbReference>
<sequence length="333" mass="37562">EYPTLGDNEWYFFTLRNKKNPNGSRPDRTANNGHWRASGADTPIKNIDGVTIGSKRSLNFWEGLHPNRSIKTDWIMHEFIAATNNQQPSRNKRDRNDTKFDDWALCRIHKRATKLDKKAVAAHGRQFDQEVQQLVAPAPAPENLLPDFDIRVQSENLLAPAPAPQNLLPDFDIRVQSENLLAPAPAPQNLLPDFDIHVQSENVLAPAPPPENLLPDFDIHVPEYLFAPAPAPAPEGELPSDLALYWSSILEGLPIEEGKEPAREAADLPLEDSAKEFANDHVFWSSVFYDDGEAQAKANQWPFWSIVSDAEEKEAQANQWAKLPMRSPKRRHL</sequence>
<gene>
    <name evidence="7" type="ORF">MIMGU_mgv1a022233mg</name>
</gene>
<dbReference type="GO" id="GO:0006355">
    <property type="term" value="P:regulation of DNA-templated transcription"/>
    <property type="evidence" value="ECO:0007669"/>
    <property type="project" value="InterPro"/>
</dbReference>
<dbReference type="InterPro" id="IPR036093">
    <property type="entry name" value="NAC_dom_sf"/>
</dbReference>
<dbReference type="PANTHER" id="PTHR31719">
    <property type="entry name" value="NAC TRANSCRIPTION FACTOR 56"/>
    <property type="match status" value="1"/>
</dbReference>
<dbReference type="PANTHER" id="PTHR31719:SF94">
    <property type="entry name" value="PROTEIN ATAF2"/>
    <property type="match status" value="1"/>
</dbReference>
<keyword evidence="2" id="KW-0238">DNA-binding</keyword>
<dbReference type="STRING" id="4155.A0A022RYX4"/>
<evidence type="ECO:0000256" key="3">
    <source>
        <dbReference type="ARBA" id="ARBA00023163"/>
    </source>
</evidence>
<accession>A0A022RYX4</accession>
<evidence type="ECO:0000313" key="7">
    <source>
        <dbReference type="EMBL" id="EYU45722.1"/>
    </source>
</evidence>
<evidence type="ECO:0000259" key="6">
    <source>
        <dbReference type="PROSITE" id="PS51005"/>
    </source>
</evidence>
<keyword evidence="4" id="KW-0539">Nucleus</keyword>
<proteinExistence type="predicted"/>
<dbReference type="Proteomes" id="UP000030748">
    <property type="component" value="Unassembled WGS sequence"/>
</dbReference>
<dbReference type="GO" id="GO:0003677">
    <property type="term" value="F:DNA binding"/>
    <property type="evidence" value="ECO:0007669"/>
    <property type="project" value="UniProtKB-KW"/>
</dbReference>
<keyword evidence="1" id="KW-0805">Transcription regulation</keyword>
<organism evidence="7 8">
    <name type="scientific">Erythranthe guttata</name>
    <name type="common">Yellow monkey flower</name>
    <name type="synonym">Mimulus guttatus</name>
    <dbReference type="NCBI Taxonomy" id="4155"/>
    <lineage>
        <taxon>Eukaryota</taxon>
        <taxon>Viridiplantae</taxon>
        <taxon>Streptophyta</taxon>
        <taxon>Embryophyta</taxon>
        <taxon>Tracheophyta</taxon>
        <taxon>Spermatophyta</taxon>
        <taxon>Magnoliopsida</taxon>
        <taxon>eudicotyledons</taxon>
        <taxon>Gunneridae</taxon>
        <taxon>Pentapetalae</taxon>
        <taxon>asterids</taxon>
        <taxon>lamiids</taxon>
        <taxon>Lamiales</taxon>
        <taxon>Phrymaceae</taxon>
        <taxon>Erythranthe</taxon>
    </lineage>
</organism>
<feature type="non-terminal residue" evidence="7">
    <location>
        <position position="1"/>
    </location>
</feature>
<dbReference type="AlphaFoldDB" id="A0A022RYX4"/>
<feature type="region of interest" description="Disordered" evidence="5">
    <location>
        <begin position="17"/>
        <end position="41"/>
    </location>
</feature>
<evidence type="ECO:0000313" key="8">
    <source>
        <dbReference type="Proteomes" id="UP000030748"/>
    </source>
</evidence>
<evidence type="ECO:0000256" key="5">
    <source>
        <dbReference type="SAM" id="MobiDB-lite"/>
    </source>
</evidence>
<feature type="domain" description="NAC" evidence="6">
    <location>
        <begin position="1"/>
        <end position="111"/>
    </location>
</feature>
<evidence type="ECO:0000256" key="1">
    <source>
        <dbReference type="ARBA" id="ARBA00023015"/>
    </source>
</evidence>
<dbReference type="EMBL" id="KI630177">
    <property type="protein sequence ID" value="EYU45722.1"/>
    <property type="molecule type" value="Genomic_DNA"/>
</dbReference>
<evidence type="ECO:0000256" key="2">
    <source>
        <dbReference type="ARBA" id="ARBA00023125"/>
    </source>
</evidence>
<dbReference type="Pfam" id="PF02365">
    <property type="entry name" value="NAM"/>
    <property type="match status" value="1"/>
</dbReference>
<dbReference type="Gene3D" id="2.170.150.80">
    <property type="entry name" value="NAC domain"/>
    <property type="match status" value="1"/>
</dbReference>
<protein>
    <recommendedName>
        <fullName evidence="6">NAC domain-containing protein</fullName>
    </recommendedName>
</protein>
<name>A0A022RYX4_ERYGU</name>
<evidence type="ECO:0000256" key="4">
    <source>
        <dbReference type="ARBA" id="ARBA00023242"/>
    </source>
</evidence>
<reference evidence="7 8" key="1">
    <citation type="journal article" date="2013" name="Proc. Natl. Acad. Sci. U.S.A.">
        <title>Fine-scale variation in meiotic recombination in Mimulus inferred from population shotgun sequencing.</title>
        <authorList>
            <person name="Hellsten U."/>
            <person name="Wright K.M."/>
            <person name="Jenkins J."/>
            <person name="Shu S."/>
            <person name="Yuan Y."/>
            <person name="Wessler S.R."/>
            <person name="Schmutz J."/>
            <person name="Willis J.H."/>
            <person name="Rokhsar D.S."/>
        </authorList>
    </citation>
    <scope>NUCLEOTIDE SEQUENCE [LARGE SCALE GENOMIC DNA]</scope>
    <source>
        <strain evidence="8">cv. DUN x IM62</strain>
    </source>
</reference>
<dbReference type="PROSITE" id="PS51005">
    <property type="entry name" value="NAC"/>
    <property type="match status" value="1"/>
</dbReference>